<proteinExistence type="predicted"/>
<evidence type="ECO:0008006" key="5">
    <source>
        <dbReference type="Google" id="ProtNLM"/>
    </source>
</evidence>
<name>A0A9P7RY92_9AGAR</name>
<dbReference type="Proteomes" id="UP001049176">
    <property type="component" value="Chromosome 6"/>
</dbReference>
<keyword evidence="4" id="KW-1185">Reference proteome</keyword>
<dbReference type="AlphaFoldDB" id="A0A9P7RY92"/>
<gene>
    <name evidence="3" type="ORF">E1B28_010692</name>
</gene>
<dbReference type="GeneID" id="66079768"/>
<dbReference type="KEGG" id="more:E1B28_010692"/>
<evidence type="ECO:0000313" key="4">
    <source>
        <dbReference type="Proteomes" id="UP001049176"/>
    </source>
</evidence>
<organism evidence="3 4">
    <name type="scientific">Marasmius oreades</name>
    <name type="common">fairy-ring Marasmius</name>
    <dbReference type="NCBI Taxonomy" id="181124"/>
    <lineage>
        <taxon>Eukaryota</taxon>
        <taxon>Fungi</taxon>
        <taxon>Dikarya</taxon>
        <taxon>Basidiomycota</taxon>
        <taxon>Agaricomycotina</taxon>
        <taxon>Agaricomycetes</taxon>
        <taxon>Agaricomycetidae</taxon>
        <taxon>Agaricales</taxon>
        <taxon>Marasmiineae</taxon>
        <taxon>Marasmiaceae</taxon>
        <taxon>Marasmius</taxon>
    </lineage>
</organism>
<keyword evidence="2" id="KW-0812">Transmembrane</keyword>
<evidence type="ECO:0000256" key="1">
    <source>
        <dbReference type="SAM" id="MobiDB-lite"/>
    </source>
</evidence>
<accession>A0A9P7RY92</accession>
<feature type="region of interest" description="Disordered" evidence="1">
    <location>
        <begin position="235"/>
        <end position="255"/>
    </location>
</feature>
<keyword evidence="2" id="KW-1133">Transmembrane helix</keyword>
<dbReference type="RefSeq" id="XP_043008143.1">
    <property type="nucleotide sequence ID" value="XM_043155670.1"/>
</dbReference>
<reference evidence="3" key="1">
    <citation type="journal article" date="2021" name="Genome Biol. Evol.">
        <title>The assembled and annotated genome of the fairy-ring fungus Marasmius oreades.</title>
        <authorList>
            <person name="Hiltunen M."/>
            <person name="Ament-Velasquez S.L."/>
            <person name="Johannesson H."/>
        </authorList>
    </citation>
    <scope>NUCLEOTIDE SEQUENCE</scope>
    <source>
        <strain evidence="3">03SP1</strain>
    </source>
</reference>
<evidence type="ECO:0000256" key="2">
    <source>
        <dbReference type="SAM" id="Phobius"/>
    </source>
</evidence>
<sequence length="255" mass="28438">MPNNFILVVRLGVFALSCLLSLPVIALCVHTGILAIWYEDGFYFFQRFGVAAAGLTLLMCIIFGITGLVSKNAWISWNVVEVPIIVGISAIWLAQAIIMDEWIAFFRVNWRYDNFRCLVDDPYPSLASAACPEFPPISGISYTIFALLMAYCILTIILCIVGKVKSHDHKVWLVQAYYAEYFGKEPPRPVFQPAPQYLYYGDPNQFQQQAGTPGVPPMVYVPQGQEQTGVPMMMHNGPPGIHTSESPSPPLDQKV</sequence>
<evidence type="ECO:0000313" key="3">
    <source>
        <dbReference type="EMBL" id="KAG7091673.1"/>
    </source>
</evidence>
<protein>
    <recommendedName>
        <fullName evidence="5">MARVEL domain-containing protein</fullName>
    </recommendedName>
</protein>
<comment type="caution">
    <text evidence="3">The sequence shown here is derived from an EMBL/GenBank/DDBJ whole genome shotgun (WGS) entry which is preliminary data.</text>
</comment>
<dbReference type="OrthoDB" id="3364107at2759"/>
<feature type="transmembrane region" description="Helical" evidence="2">
    <location>
        <begin position="142"/>
        <end position="161"/>
    </location>
</feature>
<feature type="transmembrane region" description="Helical" evidence="2">
    <location>
        <begin position="77"/>
        <end position="98"/>
    </location>
</feature>
<keyword evidence="2" id="KW-0472">Membrane</keyword>
<feature type="transmembrane region" description="Helical" evidence="2">
    <location>
        <begin position="12"/>
        <end position="38"/>
    </location>
</feature>
<feature type="transmembrane region" description="Helical" evidence="2">
    <location>
        <begin position="44"/>
        <end position="65"/>
    </location>
</feature>
<dbReference type="EMBL" id="CM032186">
    <property type="protein sequence ID" value="KAG7091673.1"/>
    <property type="molecule type" value="Genomic_DNA"/>
</dbReference>